<dbReference type="PANTHER" id="PTHR30429">
    <property type="entry name" value="D-METHIONINE-BINDING LIPOPROTEIN METQ"/>
    <property type="match status" value="1"/>
</dbReference>
<evidence type="ECO:0000256" key="3">
    <source>
        <dbReference type="ARBA" id="ARBA00023136"/>
    </source>
</evidence>
<evidence type="ECO:0000256" key="2">
    <source>
        <dbReference type="ARBA" id="ARBA00022729"/>
    </source>
</evidence>
<keyword evidence="9" id="KW-1185">Reference proteome</keyword>
<dbReference type="PIRSF" id="PIRSF002854">
    <property type="entry name" value="MetQ"/>
    <property type="match status" value="1"/>
</dbReference>
<comment type="similarity">
    <text evidence="6">Belongs to the nlpA lipoprotein family.</text>
</comment>
<dbReference type="SUPFAM" id="SSF53850">
    <property type="entry name" value="Periplasmic binding protein-like II"/>
    <property type="match status" value="1"/>
</dbReference>
<reference evidence="8 9" key="1">
    <citation type="submission" date="2024-04" db="EMBL/GenBank/DDBJ databases">
        <authorList>
            <person name="Wu Y.S."/>
            <person name="Zhang L."/>
        </authorList>
    </citation>
    <scope>NUCLEOTIDE SEQUENCE [LARGE SCALE GENOMIC DNA]</scope>
    <source>
        <strain evidence="8 9">KG-01</strain>
    </source>
</reference>
<keyword evidence="3" id="KW-0472">Membrane</keyword>
<dbReference type="EMBL" id="JBCEWA010000003">
    <property type="protein sequence ID" value="MEL5987735.1"/>
    <property type="molecule type" value="Genomic_DNA"/>
</dbReference>
<protein>
    <recommendedName>
        <fullName evidence="6">Lipoprotein</fullName>
    </recommendedName>
</protein>
<keyword evidence="5 6" id="KW-0449">Lipoprotein</keyword>
<comment type="caution">
    <text evidence="8">The sequence shown here is derived from an EMBL/GenBank/DDBJ whole genome shotgun (WGS) entry which is preliminary data.</text>
</comment>
<dbReference type="Proteomes" id="UP001398420">
    <property type="component" value="Unassembled WGS sequence"/>
</dbReference>
<dbReference type="Gene3D" id="3.40.190.10">
    <property type="entry name" value="Periplasmic binding protein-like II"/>
    <property type="match status" value="2"/>
</dbReference>
<sequence>MKKATGIVLSLVLSASVLAACGKKTEDSQAAAEDNKLVLGVTGGPHEEIAKKAAEVAKKDGLDVEIKAFSDYVLPNTSLVEGDLDANSFQTLTFLANFNKEKNENLVSVGTTILTPMGLYSKKVKKLEDLKAGSTIAIPNDAANGDRALQVLASKKVIFLKDTGDKLATPKDIAENKNKFKFVELEASQLPRQLDEVDAAMINTNFVLEAGIDPKTALLRENTDSPHINAIVVEESHKNDADVKKFVKAYHSETVKKFIEDEFDGAVIPVFDK</sequence>
<evidence type="ECO:0000313" key="8">
    <source>
        <dbReference type="EMBL" id="MEL5987735.1"/>
    </source>
</evidence>
<dbReference type="InterPro" id="IPR004872">
    <property type="entry name" value="Lipoprotein_NlpA"/>
</dbReference>
<feature type="chain" id="PRO_5045531272" description="Lipoprotein" evidence="7">
    <location>
        <begin position="20"/>
        <end position="273"/>
    </location>
</feature>
<dbReference type="PROSITE" id="PS51257">
    <property type="entry name" value="PROKAR_LIPOPROTEIN"/>
    <property type="match status" value="1"/>
</dbReference>
<dbReference type="Pfam" id="PF03180">
    <property type="entry name" value="Lipoprotein_9"/>
    <property type="match status" value="1"/>
</dbReference>
<name>A0ABU9LIC3_9BACL</name>
<feature type="signal peptide" evidence="7">
    <location>
        <begin position="1"/>
        <end position="19"/>
    </location>
</feature>
<evidence type="ECO:0000256" key="1">
    <source>
        <dbReference type="ARBA" id="ARBA00004635"/>
    </source>
</evidence>
<dbReference type="RefSeq" id="WP_342302735.1">
    <property type="nucleotide sequence ID" value="NZ_JBCEWA010000003.1"/>
</dbReference>
<organism evidence="8 9">
    <name type="scientific">Kurthia gibsonii</name>
    <dbReference type="NCBI Taxonomy" id="33946"/>
    <lineage>
        <taxon>Bacteria</taxon>
        <taxon>Bacillati</taxon>
        <taxon>Bacillota</taxon>
        <taxon>Bacilli</taxon>
        <taxon>Bacillales</taxon>
        <taxon>Caryophanaceae</taxon>
        <taxon>Kurthia</taxon>
    </lineage>
</organism>
<accession>A0ABU9LIC3</accession>
<keyword evidence="4" id="KW-0564">Palmitate</keyword>
<dbReference type="PANTHER" id="PTHR30429:SF1">
    <property type="entry name" value="D-METHIONINE-BINDING LIPOPROTEIN METQ-RELATED"/>
    <property type="match status" value="1"/>
</dbReference>
<comment type="subcellular location">
    <subcellularLocation>
        <location evidence="1">Membrane</location>
        <topology evidence="1">Lipid-anchor</topology>
    </subcellularLocation>
</comment>
<evidence type="ECO:0000256" key="4">
    <source>
        <dbReference type="ARBA" id="ARBA00023139"/>
    </source>
</evidence>
<evidence type="ECO:0000256" key="6">
    <source>
        <dbReference type="PIRNR" id="PIRNR002854"/>
    </source>
</evidence>
<gene>
    <name evidence="8" type="ORF">AAF454_04835</name>
</gene>
<evidence type="ECO:0000256" key="7">
    <source>
        <dbReference type="SAM" id="SignalP"/>
    </source>
</evidence>
<proteinExistence type="inferred from homology"/>
<keyword evidence="2 7" id="KW-0732">Signal</keyword>
<evidence type="ECO:0000313" key="9">
    <source>
        <dbReference type="Proteomes" id="UP001398420"/>
    </source>
</evidence>
<evidence type="ECO:0000256" key="5">
    <source>
        <dbReference type="ARBA" id="ARBA00023288"/>
    </source>
</evidence>